<dbReference type="EMBL" id="BPLR01010882">
    <property type="protein sequence ID" value="GIY42674.1"/>
    <property type="molecule type" value="Genomic_DNA"/>
</dbReference>
<dbReference type="AlphaFoldDB" id="A0AAV4TAG7"/>
<evidence type="ECO:0000313" key="2">
    <source>
        <dbReference type="Proteomes" id="UP001054945"/>
    </source>
</evidence>
<accession>A0AAV4TAG7</accession>
<proteinExistence type="predicted"/>
<sequence length="141" mass="16069">MSSKNQGKVWDAQQKELVYVDDVKPKTKGKRMVFQAERTCLCWDCQTKMSRTQLDSSISSLRNSLIAIRQSEKKAPQNAPIDNRLLSPTPPRKLFVAQRFLFLIKLANCKSRLKSLSVFKGLFAFTITGECGFRLGPWRLG</sequence>
<evidence type="ECO:0000313" key="1">
    <source>
        <dbReference type="EMBL" id="GIY42674.1"/>
    </source>
</evidence>
<protein>
    <submittedName>
        <fullName evidence="1">Uncharacterized protein</fullName>
    </submittedName>
</protein>
<comment type="caution">
    <text evidence="1">The sequence shown here is derived from an EMBL/GenBank/DDBJ whole genome shotgun (WGS) entry which is preliminary data.</text>
</comment>
<reference evidence="1 2" key="1">
    <citation type="submission" date="2021-06" db="EMBL/GenBank/DDBJ databases">
        <title>Caerostris extrusa draft genome.</title>
        <authorList>
            <person name="Kono N."/>
            <person name="Arakawa K."/>
        </authorList>
    </citation>
    <scope>NUCLEOTIDE SEQUENCE [LARGE SCALE GENOMIC DNA]</scope>
</reference>
<name>A0AAV4TAG7_CAEEX</name>
<gene>
    <name evidence="1" type="ORF">CEXT_317131</name>
</gene>
<organism evidence="1 2">
    <name type="scientific">Caerostris extrusa</name>
    <name type="common">Bark spider</name>
    <name type="synonym">Caerostris bankana</name>
    <dbReference type="NCBI Taxonomy" id="172846"/>
    <lineage>
        <taxon>Eukaryota</taxon>
        <taxon>Metazoa</taxon>
        <taxon>Ecdysozoa</taxon>
        <taxon>Arthropoda</taxon>
        <taxon>Chelicerata</taxon>
        <taxon>Arachnida</taxon>
        <taxon>Araneae</taxon>
        <taxon>Araneomorphae</taxon>
        <taxon>Entelegynae</taxon>
        <taxon>Araneoidea</taxon>
        <taxon>Araneidae</taxon>
        <taxon>Caerostris</taxon>
    </lineage>
</organism>
<dbReference type="Proteomes" id="UP001054945">
    <property type="component" value="Unassembled WGS sequence"/>
</dbReference>
<keyword evidence="2" id="KW-1185">Reference proteome</keyword>